<evidence type="ECO:0000256" key="8">
    <source>
        <dbReference type="SAM" id="Phobius"/>
    </source>
</evidence>
<dbReference type="Pfam" id="PF13231">
    <property type="entry name" value="PMT_2"/>
    <property type="match status" value="1"/>
</dbReference>
<accession>A0A1F7X522</accession>
<evidence type="ECO:0000256" key="6">
    <source>
        <dbReference type="ARBA" id="ARBA00022989"/>
    </source>
</evidence>
<dbReference type="GO" id="GO:0005886">
    <property type="term" value="C:plasma membrane"/>
    <property type="evidence" value="ECO:0007669"/>
    <property type="project" value="UniProtKB-SubCell"/>
</dbReference>
<keyword evidence="6 8" id="KW-1133">Transmembrane helix</keyword>
<feature type="domain" description="Glycosyltransferase RgtA/B/C/D-like" evidence="9">
    <location>
        <begin position="36"/>
        <end position="158"/>
    </location>
</feature>
<gene>
    <name evidence="10" type="ORF">A2Y68_02055</name>
</gene>
<feature type="transmembrane region" description="Helical" evidence="8">
    <location>
        <begin position="249"/>
        <end position="266"/>
    </location>
</feature>
<comment type="subcellular location">
    <subcellularLocation>
        <location evidence="1">Cell membrane</location>
        <topology evidence="1">Multi-pass membrane protein</topology>
    </subcellularLocation>
</comment>
<keyword evidence="5 8" id="KW-0812">Transmembrane</keyword>
<keyword evidence="4" id="KW-0808">Transferase</keyword>
<dbReference type="Proteomes" id="UP000176778">
    <property type="component" value="Unassembled WGS sequence"/>
</dbReference>
<evidence type="ECO:0000256" key="7">
    <source>
        <dbReference type="ARBA" id="ARBA00023136"/>
    </source>
</evidence>
<dbReference type="PANTHER" id="PTHR33908:SF11">
    <property type="entry name" value="MEMBRANE PROTEIN"/>
    <property type="match status" value="1"/>
</dbReference>
<reference evidence="10 11" key="1">
    <citation type="journal article" date="2016" name="Nat. Commun.">
        <title>Thousands of microbial genomes shed light on interconnected biogeochemical processes in an aquifer system.</title>
        <authorList>
            <person name="Anantharaman K."/>
            <person name="Brown C.T."/>
            <person name="Hug L.A."/>
            <person name="Sharon I."/>
            <person name="Castelle C.J."/>
            <person name="Probst A.J."/>
            <person name="Thomas B.C."/>
            <person name="Singh A."/>
            <person name="Wilkins M.J."/>
            <person name="Karaoz U."/>
            <person name="Brodie E.L."/>
            <person name="Williams K.H."/>
            <person name="Hubbard S.S."/>
            <person name="Banfield J.F."/>
        </authorList>
    </citation>
    <scope>NUCLEOTIDE SEQUENCE [LARGE SCALE GENOMIC DNA]</scope>
</reference>
<dbReference type="GO" id="GO:0009103">
    <property type="term" value="P:lipopolysaccharide biosynthetic process"/>
    <property type="evidence" value="ECO:0007669"/>
    <property type="project" value="UniProtKB-ARBA"/>
</dbReference>
<dbReference type="EMBL" id="MGFR01000001">
    <property type="protein sequence ID" value="OGM10200.1"/>
    <property type="molecule type" value="Genomic_DNA"/>
</dbReference>
<feature type="transmembrane region" description="Helical" evidence="8">
    <location>
        <begin position="55"/>
        <end position="73"/>
    </location>
</feature>
<keyword evidence="2" id="KW-1003">Cell membrane</keyword>
<dbReference type="PANTHER" id="PTHR33908">
    <property type="entry name" value="MANNOSYLTRANSFERASE YKCB-RELATED"/>
    <property type="match status" value="1"/>
</dbReference>
<feature type="transmembrane region" description="Helical" evidence="8">
    <location>
        <begin position="301"/>
        <end position="318"/>
    </location>
</feature>
<evidence type="ECO:0000256" key="4">
    <source>
        <dbReference type="ARBA" id="ARBA00022679"/>
    </source>
</evidence>
<evidence type="ECO:0000256" key="1">
    <source>
        <dbReference type="ARBA" id="ARBA00004651"/>
    </source>
</evidence>
<feature type="transmembrane region" description="Helical" evidence="8">
    <location>
        <begin position="278"/>
        <end position="295"/>
    </location>
</feature>
<evidence type="ECO:0000256" key="5">
    <source>
        <dbReference type="ARBA" id="ARBA00022692"/>
    </source>
</evidence>
<feature type="transmembrane region" description="Helical" evidence="8">
    <location>
        <begin position="107"/>
        <end position="123"/>
    </location>
</feature>
<evidence type="ECO:0000259" key="9">
    <source>
        <dbReference type="Pfam" id="PF13231"/>
    </source>
</evidence>
<dbReference type="STRING" id="1802479.A2Y68_02055"/>
<evidence type="ECO:0000256" key="3">
    <source>
        <dbReference type="ARBA" id="ARBA00022676"/>
    </source>
</evidence>
<feature type="transmembrane region" description="Helical" evidence="8">
    <location>
        <begin position="85"/>
        <end position="101"/>
    </location>
</feature>
<dbReference type="AlphaFoldDB" id="A0A1F7X522"/>
<keyword evidence="3" id="KW-0328">Glycosyltransferase</keyword>
<protein>
    <recommendedName>
        <fullName evidence="9">Glycosyltransferase RgtA/B/C/D-like domain-containing protein</fullName>
    </recommendedName>
</protein>
<keyword evidence="7 8" id="KW-0472">Membrane</keyword>
<organism evidence="10 11">
    <name type="scientific">Candidatus Woesebacteria bacterium RBG_13_46_13</name>
    <dbReference type="NCBI Taxonomy" id="1802479"/>
    <lineage>
        <taxon>Bacteria</taxon>
        <taxon>Candidatus Woeseibacteriota</taxon>
    </lineage>
</organism>
<proteinExistence type="predicted"/>
<evidence type="ECO:0000256" key="2">
    <source>
        <dbReference type="ARBA" id="ARBA00022475"/>
    </source>
</evidence>
<sequence>MNQFTASLWGDEAFSAILSQKSIPQIIAIIARDTSPPLYNICEHLLFRFFGSSEIAIRALSFAFFILAIFFVYKIGENLWSRKTGAIAAILTFFNPFFFTYAFEGRMYSLLALTVTSSFYFFLSRRWKLYVLTTAAALYTHHFAVFAILPQGLWFLKEYFFCKKKVAIQILKSFIAIAILYLPWVMPLLNQAKMVGTGFWLGTPTLTDFRSLVYKYLAEGIPHKLAQPALYLVLAAFVIKRWGKDVEKNLFLVFWFLVPIIAVWVISQKYQAIFFDRYMLYTIPAAMLLIASGLRKISLPILAGVIALFIIIDSFYFTHPTKRPFRELAAYVTESKRGDDYLINWNSAAHHLWESKYYGIPAPIYLSGDKLPYYVGTALMTEADTVSSLPQGKNARSINRIGVITSGPVEEVKLPGYTKNEVKQFGSLKFLWYLRIR</sequence>
<evidence type="ECO:0000313" key="10">
    <source>
        <dbReference type="EMBL" id="OGM10200.1"/>
    </source>
</evidence>
<dbReference type="InterPro" id="IPR050297">
    <property type="entry name" value="LipidA_mod_glycosyltrf_83"/>
</dbReference>
<feature type="transmembrane region" description="Helical" evidence="8">
    <location>
        <begin position="166"/>
        <end position="184"/>
    </location>
</feature>
<dbReference type="InterPro" id="IPR038731">
    <property type="entry name" value="RgtA/B/C-like"/>
</dbReference>
<name>A0A1F7X522_9BACT</name>
<evidence type="ECO:0000313" key="11">
    <source>
        <dbReference type="Proteomes" id="UP000176778"/>
    </source>
</evidence>
<comment type="caution">
    <text evidence="10">The sequence shown here is derived from an EMBL/GenBank/DDBJ whole genome shotgun (WGS) entry which is preliminary data.</text>
</comment>
<feature type="transmembrane region" description="Helical" evidence="8">
    <location>
        <begin position="130"/>
        <end position="154"/>
    </location>
</feature>
<dbReference type="GO" id="GO:0016763">
    <property type="term" value="F:pentosyltransferase activity"/>
    <property type="evidence" value="ECO:0007669"/>
    <property type="project" value="TreeGrafter"/>
</dbReference>